<dbReference type="AlphaFoldDB" id="A0A222FJY8"/>
<evidence type="ECO:0000259" key="1">
    <source>
        <dbReference type="Pfam" id="PF09414"/>
    </source>
</evidence>
<dbReference type="SUPFAM" id="SSF56091">
    <property type="entry name" value="DNA ligase/mRNA capping enzyme, catalytic domain"/>
    <property type="match status" value="1"/>
</dbReference>
<sequence>MDTRVKYPRTPHLPWSPGASRDDVYLADISHFIGKHVVITEKMDGENTSLYRHGLHARSLDSRHHPSRDWVKALHAQIGYRIPAGWRICGENCFAQHSIGYHNLDSYFLAFSVWNEYNLCLSWRETQDFLHKLGLTPVPVIFEGLFDAETVQQIRVDTRASEGYVVRSAGEFAFADFANNIAKWVRSHHVQSQQHWMHQVIKANGLRSPS</sequence>
<evidence type="ECO:0000313" key="3">
    <source>
        <dbReference type="Proteomes" id="UP000202440"/>
    </source>
</evidence>
<evidence type="ECO:0000313" key="2">
    <source>
        <dbReference type="EMBL" id="ASP39059.1"/>
    </source>
</evidence>
<dbReference type="GO" id="GO:0016874">
    <property type="term" value="F:ligase activity"/>
    <property type="evidence" value="ECO:0007669"/>
    <property type="project" value="UniProtKB-KW"/>
</dbReference>
<dbReference type="InterPro" id="IPR021122">
    <property type="entry name" value="RNA_ligase_dom_REL/Rnl2"/>
</dbReference>
<organism evidence="2 3">
    <name type="scientific">Bacterioplanes sanyensis</name>
    <dbReference type="NCBI Taxonomy" id="1249553"/>
    <lineage>
        <taxon>Bacteria</taxon>
        <taxon>Pseudomonadati</taxon>
        <taxon>Pseudomonadota</taxon>
        <taxon>Gammaproteobacteria</taxon>
        <taxon>Oceanospirillales</taxon>
        <taxon>Oceanospirillaceae</taxon>
        <taxon>Bacterioplanes</taxon>
    </lineage>
</organism>
<keyword evidence="3" id="KW-1185">Reference proteome</keyword>
<dbReference type="RefSeq" id="WP_094060241.1">
    <property type="nucleotide sequence ID" value="NZ_CP022530.1"/>
</dbReference>
<dbReference type="Proteomes" id="UP000202440">
    <property type="component" value="Chromosome"/>
</dbReference>
<dbReference type="PANTHER" id="PTHR43883:SF1">
    <property type="entry name" value="GLUCONOKINASE"/>
    <property type="match status" value="1"/>
</dbReference>
<dbReference type="Gene3D" id="3.30.470.30">
    <property type="entry name" value="DNA ligase/mRNA capping enzyme"/>
    <property type="match status" value="1"/>
</dbReference>
<dbReference type="PANTHER" id="PTHR43883">
    <property type="entry name" value="SLR0207 PROTEIN"/>
    <property type="match status" value="1"/>
</dbReference>
<dbReference type="EMBL" id="CP022530">
    <property type="protein sequence ID" value="ASP39059.1"/>
    <property type="molecule type" value="Genomic_DNA"/>
</dbReference>
<dbReference type="OrthoDB" id="255834at2"/>
<dbReference type="KEGG" id="bsan:CHH28_10375"/>
<accession>A0A222FJY8</accession>
<feature type="domain" description="RNA ligase" evidence="1">
    <location>
        <begin position="36"/>
        <end position="185"/>
    </location>
</feature>
<gene>
    <name evidence="2" type="ORF">CHH28_10375</name>
</gene>
<proteinExistence type="predicted"/>
<reference evidence="2 3" key="1">
    <citation type="submission" date="2017-07" db="EMBL/GenBank/DDBJ databases">
        <title>Annotated genome sequence of Bacterioplanes sanyensis isolated from Red Sea.</title>
        <authorList>
            <person name="Rehman Z.U."/>
        </authorList>
    </citation>
    <scope>NUCLEOTIDE SEQUENCE [LARGE SCALE GENOMIC DNA]</scope>
    <source>
        <strain evidence="2 3">NV9</strain>
    </source>
</reference>
<dbReference type="InterPro" id="IPR052732">
    <property type="entry name" value="Cell-binding_unc_protein"/>
</dbReference>
<keyword evidence="2" id="KW-0436">Ligase</keyword>
<name>A0A222FJY8_9GAMM</name>
<protein>
    <submittedName>
        <fullName evidence="2">2'-5' RNA ligase</fullName>
    </submittedName>
</protein>
<dbReference type="Pfam" id="PF09414">
    <property type="entry name" value="RNA_ligase"/>
    <property type="match status" value="1"/>
</dbReference>